<feature type="region of interest" description="Disordered" evidence="1">
    <location>
        <begin position="55"/>
        <end position="79"/>
    </location>
</feature>
<dbReference type="PANTHER" id="PTHR10579:SF55">
    <property type="entry name" value="E3 UBIQUITIN-PROTEIN LIGASE WAV3"/>
    <property type="match status" value="1"/>
</dbReference>
<name>A0ABD1X7G6_9LAMI</name>
<evidence type="ECO:0000256" key="1">
    <source>
        <dbReference type="SAM" id="MobiDB-lite"/>
    </source>
</evidence>
<dbReference type="InterPro" id="IPR051266">
    <property type="entry name" value="CLCR"/>
</dbReference>
<accession>A0ABD1X7G6</accession>
<evidence type="ECO:0000313" key="3">
    <source>
        <dbReference type="Proteomes" id="UP001604277"/>
    </source>
</evidence>
<dbReference type="AlphaFoldDB" id="A0ABD1X7G6"/>
<organism evidence="2 3">
    <name type="scientific">Forsythia ovata</name>
    <dbReference type="NCBI Taxonomy" id="205694"/>
    <lineage>
        <taxon>Eukaryota</taxon>
        <taxon>Viridiplantae</taxon>
        <taxon>Streptophyta</taxon>
        <taxon>Embryophyta</taxon>
        <taxon>Tracheophyta</taxon>
        <taxon>Spermatophyta</taxon>
        <taxon>Magnoliopsida</taxon>
        <taxon>eudicotyledons</taxon>
        <taxon>Gunneridae</taxon>
        <taxon>Pentapetalae</taxon>
        <taxon>asterids</taxon>
        <taxon>lamiids</taxon>
        <taxon>Lamiales</taxon>
        <taxon>Oleaceae</taxon>
        <taxon>Forsythieae</taxon>
        <taxon>Forsythia</taxon>
    </lineage>
</organism>
<keyword evidence="3" id="KW-1185">Reference proteome</keyword>
<feature type="compositionally biased region" description="Basic and acidic residues" evidence="1">
    <location>
        <begin position="61"/>
        <end position="75"/>
    </location>
</feature>
<gene>
    <name evidence="2" type="ORF">Fot_02641</name>
</gene>
<protein>
    <submittedName>
        <fullName evidence="2">Zinc finger (C3HC4-type RING finger) family protein</fullName>
    </submittedName>
</protein>
<dbReference type="Proteomes" id="UP001604277">
    <property type="component" value="Unassembled WGS sequence"/>
</dbReference>
<sequence>MAQGQGLARSIIDWLVCSQGSSVCETLKKVTKVLDDRRHKNTVASIILLSDGQDDSVQVNHNHDDKNTNQRRESPHVSSTRFAHVEIPVRSSGFCPEPVIDNFSKCVSGLLSVVIQDLKI</sequence>
<proteinExistence type="predicted"/>
<dbReference type="PANTHER" id="PTHR10579">
    <property type="entry name" value="CALCIUM-ACTIVATED CHLORIDE CHANNEL REGULATOR"/>
    <property type="match status" value="1"/>
</dbReference>
<reference evidence="3" key="1">
    <citation type="submission" date="2024-07" db="EMBL/GenBank/DDBJ databases">
        <title>Two chromosome-level genome assemblies of Korean endemic species Abeliophyllum distichum and Forsythia ovata (Oleaceae).</title>
        <authorList>
            <person name="Jang H."/>
        </authorList>
    </citation>
    <scope>NUCLEOTIDE SEQUENCE [LARGE SCALE GENOMIC DNA]</scope>
</reference>
<evidence type="ECO:0000313" key="2">
    <source>
        <dbReference type="EMBL" id="KAL2557902.1"/>
    </source>
</evidence>
<comment type="caution">
    <text evidence="2">The sequence shown here is derived from an EMBL/GenBank/DDBJ whole genome shotgun (WGS) entry which is preliminary data.</text>
</comment>
<dbReference type="EMBL" id="JBFOLJ010000001">
    <property type="protein sequence ID" value="KAL2557902.1"/>
    <property type="molecule type" value="Genomic_DNA"/>
</dbReference>